<keyword evidence="3 8" id="KW-1134">Transmembrane beta strand</keyword>
<evidence type="ECO:0000259" key="12">
    <source>
        <dbReference type="Pfam" id="PF07715"/>
    </source>
</evidence>
<gene>
    <name evidence="13" type="ORF">AWC35_18175</name>
</gene>
<keyword evidence="10" id="KW-0732">Signal</keyword>
<evidence type="ECO:0000256" key="4">
    <source>
        <dbReference type="ARBA" id="ARBA00022692"/>
    </source>
</evidence>
<dbReference type="GO" id="GO:0009279">
    <property type="term" value="C:cell outer membrane"/>
    <property type="evidence" value="ECO:0007669"/>
    <property type="project" value="UniProtKB-SubCell"/>
</dbReference>
<dbReference type="Pfam" id="PF00593">
    <property type="entry name" value="TonB_dep_Rec_b-barrel"/>
    <property type="match status" value="1"/>
</dbReference>
<evidence type="ECO:0000256" key="8">
    <source>
        <dbReference type="PROSITE-ProRule" id="PRU01360"/>
    </source>
</evidence>
<proteinExistence type="inferred from homology"/>
<evidence type="ECO:0000313" key="14">
    <source>
        <dbReference type="Proteomes" id="UP000217182"/>
    </source>
</evidence>
<name>A0A250B4E3_9GAMM</name>
<keyword evidence="6 8" id="KW-0472">Membrane</keyword>
<keyword evidence="7 8" id="KW-0998">Cell outer membrane</keyword>
<dbReference type="Gene3D" id="2.40.170.20">
    <property type="entry name" value="TonB-dependent receptor, beta-barrel domain"/>
    <property type="match status" value="1"/>
</dbReference>
<evidence type="ECO:0000256" key="7">
    <source>
        <dbReference type="ARBA" id="ARBA00023237"/>
    </source>
</evidence>
<dbReference type="InterPro" id="IPR010104">
    <property type="entry name" value="TonB_rcpt_bac"/>
</dbReference>
<evidence type="ECO:0000259" key="11">
    <source>
        <dbReference type="Pfam" id="PF00593"/>
    </source>
</evidence>
<dbReference type="InterPro" id="IPR037066">
    <property type="entry name" value="Plug_dom_sf"/>
</dbReference>
<dbReference type="KEGG" id="gqu:AWC35_18175"/>
<evidence type="ECO:0000313" key="13">
    <source>
        <dbReference type="EMBL" id="ATA21118.1"/>
    </source>
</evidence>
<dbReference type="Gene3D" id="2.170.130.10">
    <property type="entry name" value="TonB-dependent receptor, plug domain"/>
    <property type="match status" value="1"/>
</dbReference>
<evidence type="ECO:0000256" key="1">
    <source>
        <dbReference type="ARBA" id="ARBA00004571"/>
    </source>
</evidence>
<comment type="subcellular location">
    <subcellularLocation>
        <location evidence="1 8">Cell outer membrane</location>
        <topology evidence="1 8">Multi-pass membrane protein</topology>
    </subcellularLocation>
</comment>
<dbReference type="InterPro" id="IPR039426">
    <property type="entry name" value="TonB-dep_rcpt-like"/>
</dbReference>
<feature type="chain" id="PRO_5012942110" evidence="10">
    <location>
        <begin position="30"/>
        <end position="837"/>
    </location>
</feature>
<evidence type="ECO:0000256" key="9">
    <source>
        <dbReference type="RuleBase" id="RU003357"/>
    </source>
</evidence>
<keyword evidence="5 9" id="KW-0798">TonB box</keyword>
<dbReference type="NCBIfam" id="TIGR01782">
    <property type="entry name" value="TonB-Xanth-Caul"/>
    <property type="match status" value="1"/>
</dbReference>
<dbReference type="Pfam" id="PF07715">
    <property type="entry name" value="Plug"/>
    <property type="match status" value="1"/>
</dbReference>
<dbReference type="SUPFAM" id="SSF56935">
    <property type="entry name" value="Porins"/>
    <property type="match status" value="1"/>
</dbReference>
<dbReference type="EMBL" id="CP014136">
    <property type="protein sequence ID" value="ATA21118.1"/>
    <property type="molecule type" value="Genomic_DNA"/>
</dbReference>
<evidence type="ECO:0000256" key="6">
    <source>
        <dbReference type="ARBA" id="ARBA00023136"/>
    </source>
</evidence>
<dbReference type="PANTHER" id="PTHR40980">
    <property type="entry name" value="PLUG DOMAIN-CONTAINING PROTEIN"/>
    <property type="match status" value="1"/>
</dbReference>
<dbReference type="CDD" id="cd01347">
    <property type="entry name" value="ligand_gated_channel"/>
    <property type="match status" value="1"/>
</dbReference>
<organism evidence="13 14">
    <name type="scientific">Gibbsiella quercinecans</name>
    <dbReference type="NCBI Taxonomy" id="929813"/>
    <lineage>
        <taxon>Bacteria</taxon>
        <taxon>Pseudomonadati</taxon>
        <taxon>Pseudomonadota</taxon>
        <taxon>Gammaproteobacteria</taxon>
        <taxon>Enterobacterales</taxon>
        <taxon>Yersiniaceae</taxon>
        <taxon>Gibbsiella</taxon>
    </lineage>
</organism>
<dbReference type="AlphaFoldDB" id="A0A250B4E3"/>
<evidence type="ECO:0000256" key="5">
    <source>
        <dbReference type="ARBA" id="ARBA00023077"/>
    </source>
</evidence>
<dbReference type="InterPro" id="IPR036942">
    <property type="entry name" value="Beta-barrel_TonB_sf"/>
</dbReference>
<reference evidence="13 14" key="1">
    <citation type="submission" date="2016-01" db="EMBL/GenBank/DDBJ databases">
        <authorList>
            <person name="Oliw E.H."/>
        </authorList>
    </citation>
    <scope>NUCLEOTIDE SEQUENCE [LARGE SCALE GENOMIC DNA]</scope>
    <source>
        <strain evidence="13 14">FRB97</strain>
    </source>
</reference>
<protein>
    <submittedName>
        <fullName evidence="13">TonB-dependent receptor</fullName>
    </submittedName>
</protein>
<keyword evidence="2 8" id="KW-0813">Transport</keyword>
<dbReference type="PROSITE" id="PS52016">
    <property type="entry name" value="TONB_DEPENDENT_REC_3"/>
    <property type="match status" value="1"/>
</dbReference>
<dbReference type="InterPro" id="IPR012910">
    <property type="entry name" value="Plug_dom"/>
</dbReference>
<dbReference type="InterPro" id="IPR000531">
    <property type="entry name" value="Beta-barrel_TonB"/>
</dbReference>
<accession>A0A250B4E3</accession>
<feature type="signal peptide" evidence="10">
    <location>
        <begin position="1"/>
        <end position="29"/>
    </location>
</feature>
<sequence length="837" mass="92371">MKAQRNNTTRAAKRRLSSLALAISGLALPALTLAENATEHMEVIGQAASMSQALNEQRTSDSIQSVVHADGVAQLPDDNAAEALQRLPGVSVERDQGEGRYVSVRGLGPDLNSVQINGTTLPSPESDRRAVALDVLPSELVQSLSVVKTLTPDMDANSLGGTVEVNSLSAFDHNGLFYTLGAEGSYDSNSKKSSPKFSGAVSNIFSIGDGEDNFGVAAALSWQKRSFASDNVESGGDWDFSDGARLNSFEQRRYEIERERTGFGLNFDYKPDDLSNIYLRTLYSRFKDNETRQASAIEFSEPLAEGERGDAEVERGLKSREETQEVKSVVFGGDRMMGAWTLSGQMAYSRSSEKLPSGTYATFTGLDAFPDSGFSGTVKPYSQIGGGYGDASNYQLDSMEWETQKTSDTEKNIRLDLARDYTLFDTDNQVKFGGKISRRDKKNDQNVWTYEDLGDYGLSDDQLSLSRFTSGNAGYAFGQDGPAISTGSVNSLIGALGKDGFYNQEDSTINDYRMSEDINAAYLMNTLDVDNWRFITGLRYEGTRFKADGTGLNDGEYQTSSHQNNYHDWLPGLHARYRLDNNTQIRAAWTNSVVRPAFGQLAPGYTIDGDEAEFGNPELAPLKSKNFDLGIEHYMGRAGTLSGYLFYKDIRNFAYETDLAGRGQWADFSEAKTWANGGKARLYGAELAYSQKFDWLPSPWNGLLAGANLTMSHSSARIEGNGISRKIAMPNQSDVVGNLMVGWENDTVSVRVSANYKSDYLSTVAAVDDRAHDSYVDDQMFVDLSMRYYLTKQLHISFDAQNLTNEHYYVYTGSHGFNSQYEQYGPTFKLGLTYTNF</sequence>
<dbReference type="PANTHER" id="PTHR40980:SF4">
    <property type="entry name" value="TONB-DEPENDENT RECEPTOR-LIKE BETA-BARREL DOMAIN-CONTAINING PROTEIN"/>
    <property type="match status" value="1"/>
</dbReference>
<evidence type="ECO:0000256" key="10">
    <source>
        <dbReference type="SAM" id="SignalP"/>
    </source>
</evidence>
<comment type="similarity">
    <text evidence="8 9">Belongs to the TonB-dependent receptor family.</text>
</comment>
<feature type="domain" description="TonB-dependent receptor-like beta-barrel" evidence="11">
    <location>
        <begin position="365"/>
        <end position="803"/>
    </location>
</feature>
<keyword evidence="4 8" id="KW-0812">Transmembrane</keyword>
<dbReference type="Proteomes" id="UP000217182">
    <property type="component" value="Chromosome"/>
</dbReference>
<dbReference type="RefSeq" id="WP_230469581.1">
    <property type="nucleotide sequence ID" value="NZ_CP014136.1"/>
</dbReference>
<keyword evidence="13" id="KW-0675">Receptor</keyword>
<evidence type="ECO:0000256" key="2">
    <source>
        <dbReference type="ARBA" id="ARBA00022448"/>
    </source>
</evidence>
<evidence type="ECO:0000256" key="3">
    <source>
        <dbReference type="ARBA" id="ARBA00022452"/>
    </source>
</evidence>
<feature type="domain" description="TonB-dependent receptor plug" evidence="12">
    <location>
        <begin position="58"/>
        <end position="162"/>
    </location>
</feature>
<keyword evidence="14" id="KW-1185">Reference proteome</keyword>